<dbReference type="AlphaFoldDB" id="A0A6F9Y8F5"/>
<feature type="domain" description="Polymerase beta nucleotidyltransferase" evidence="1">
    <location>
        <begin position="14"/>
        <end position="87"/>
    </location>
</feature>
<dbReference type="EMBL" id="BLAP01000075">
    <property type="protein sequence ID" value="GET13665.1"/>
    <property type="molecule type" value="Genomic_DNA"/>
</dbReference>
<dbReference type="SUPFAM" id="SSF81301">
    <property type="entry name" value="Nucleotidyltransferase"/>
    <property type="match status" value="1"/>
</dbReference>
<dbReference type="RefSeq" id="WP_172577954.1">
    <property type="nucleotide sequence ID" value="NZ_BLAP01000075.1"/>
</dbReference>
<dbReference type="Pfam" id="PF18765">
    <property type="entry name" value="Polbeta"/>
    <property type="match status" value="1"/>
</dbReference>
<sequence length="103" mass="12060">MNTLTKSNKMIVKQIRERMELFESFEQVYLFGSVLNFSTTYNDIDILIIYKEYSSEIGEQFKIIAEELGKVCGSFIDLTALSVEEEKDVVFLKKLKSHYLQMK</sequence>
<dbReference type="InterPro" id="IPR041633">
    <property type="entry name" value="Polbeta"/>
</dbReference>
<dbReference type="Proteomes" id="UP000494160">
    <property type="component" value="Unassembled WGS sequence"/>
</dbReference>
<proteinExistence type="predicted"/>
<comment type="caution">
    <text evidence="2">The sequence shown here is derived from an EMBL/GenBank/DDBJ whole genome shotgun (WGS) entry which is preliminary data.</text>
</comment>
<reference evidence="2" key="1">
    <citation type="submission" date="2019-10" db="EMBL/GenBank/DDBJ databases">
        <title>Lactobacillus agilis SN811 Whole Genome Sequencing Project.</title>
        <authorList>
            <person name="Suzuki S."/>
            <person name="Endo A."/>
            <person name="Maeno S."/>
            <person name="Shiwa Y."/>
            <person name="Matsutani M."/>
            <person name="Kajikawa A."/>
        </authorList>
    </citation>
    <scope>NUCLEOTIDE SEQUENCE</scope>
    <source>
        <strain evidence="2">SN811</strain>
    </source>
</reference>
<evidence type="ECO:0000313" key="2">
    <source>
        <dbReference type="EMBL" id="GET13665.1"/>
    </source>
</evidence>
<organism evidence="2">
    <name type="scientific">Ligilactobacillus agilis</name>
    <dbReference type="NCBI Taxonomy" id="1601"/>
    <lineage>
        <taxon>Bacteria</taxon>
        <taxon>Bacillati</taxon>
        <taxon>Bacillota</taxon>
        <taxon>Bacilli</taxon>
        <taxon>Lactobacillales</taxon>
        <taxon>Lactobacillaceae</taxon>
        <taxon>Ligilactobacillus</taxon>
    </lineage>
</organism>
<evidence type="ECO:0000259" key="1">
    <source>
        <dbReference type="Pfam" id="PF18765"/>
    </source>
</evidence>
<protein>
    <recommendedName>
        <fullName evidence="1">Polymerase beta nucleotidyltransferase domain-containing protein</fullName>
    </recommendedName>
</protein>
<name>A0A6F9Y8F5_9LACO</name>
<accession>A0A6F9Y8F5</accession>
<dbReference type="Gene3D" id="3.30.460.10">
    <property type="entry name" value="Beta Polymerase, domain 2"/>
    <property type="match status" value="1"/>
</dbReference>
<gene>
    <name evidence="2" type="ORF">SN811_21650</name>
</gene>
<dbReference type="InterPro" id="IPR043519">
    <property type="entry name" value="NT_sf"/>
</dbReference>